<dbReference type="InterPro" id="IPR036291">
    <property type="entry name" value="NAD(P)-bd_dom_sf"/>
</dbReference>
<dbReference type="PANTHER" id="PTHR11606">
    <property type="entry name" value="GLUTAMATE DEHYDROGENASE"/>
    <property type="match status" value="1"/>
</dbReference>
<evidence type="ECO:0000313" key="6">
    <source>
        <dbReference type="Proteomes" id="UP000265325"/>
    </source>
</evidence>
<dbReference type="InterPro" id="IPR006096">
    <property type="entry name" value="Glu/Leu/Phe/Val/Trp_DH_C"/>
</dbReference>
<dbReference type="SUPFAM" id="SSF51735">
    <property type="entry name" value="NAD(P)-binding Rossmann-fold domains"/>
    <property type="match status" value="1"/>
</dbReference>
<keyword evidence="2 3" id="KW-0560">Oxidoreductase</keyword>
<dbReference type="EMBL" id="LAQS01000108">
    <property type="protein sequence ID" value="KKZ69178.1"/>
    <property type="molecule type" value="Genomic_DNA"/>
</dbReference>
<sequence>MENPQEPAFTVHLNGSRGAIKGWVVVDTLVDGLAMGGTRMTTGVSEEEVAGLARDMTDKFTLAGLRIGGAKAGIVADAGNSEGADRERTFRTFGRTVKPLLHGGIHLGIDMGVTPADRAVFFDEAGYDPRFRLGAPDMPIDWRTYYEPLIDCTGHGVGVAALTALETRGRTEAARVVVQGFGAVGRAVARFLEERGHVVVGVADVQGTISADRLPVDELVSITDEFGRIDRSRLPEGVTVSTAPDAWLDVPADLLILAAQKYALTAENAHRLRAGLVVEGANLASTAAAKEKVAASGGTLVPGVIANIGGAASAALAVTRVVPFDLAADARKAWVFDWVGDRVRQNTRDLLEIADGRAGDPLPELLATRRKELLG</sequence>
<dbReference type="GO" id="GO:0006538">
    <property type="term" value="P:L-glutamate catabolic process"/>
    <property type="evidence" value="ECO:0007669"/>
    <property type="project" value="TreeGrafter"/>
</dbReference>
<dbReference type="SMART" id="SM00839">
    <property type="entry name" value="ELFV_dehydrog"/>
    <property type="match status" value="1"/>
</dbReference>
<accession>A0A2P2GCJ5</accession>
<reference evidence="5 6" key="1">
    <citation type="submission" date="2015-05" db="EMBL/GenBank/DDBJ databases">
        <title>Draft Genome assembly of Streptomyces showdoensis.</title>
        <authorList>
            <person name="Thapa K.K."/>
            <person name="Metsa-Ketela M."/>
        </authorList>
    </citation>
    <scope>NUCLEOTIDE SEQUENCE [LARGE SCALE GENOMIC DNA]</scope>
    <source>
        <strain evidence="5 6">ATCC 15227</strain>
    </source>
</reference>
<evidence type="ECO:0000256" key="1">
    <source>
        <dbReference type="ARBA" id="ARBA00006382"/>
    </source>
</evidence>
<gene>
    <name evidence="5" type="ORF">VO63_35565</name>
</gene>
<dbReference type="Proteomes" id="UP000265325">
    <property type="component" value="Unassembled WGS sequence"/>
</dbReference>
<dbReference type="InterPro" id="IPR046346">
    <property type="entry name" value="Aminoacid_DH-like_N_sf"/>
</dbReference>
<dbReference type="GO" id="GO:0004352">
    <property type="term" value="F:glutamate dehydrogenase (NAD+) activity"/>
    <property type="evidence" value="ECO:0007669"/>
    <property type="project" value="TreeGrafter"/>
</dbReference>
<evidence type="ECO:0000259" key="4">
    <source>
        <dbReference type="SMART" id="SM00839"/>
    </source>
</evidence>
<evidence type="ECO:0000313" key="5">
    <source>
        <dbReference type="EMBL" id="KKZ69178.1"/>
    </source>
</evidence>
<name>A0A2P2GCJ5_STREW</name>
<dbReference type="Pfam" id="PF02812">
    <property type="entry name" value="ELFV_dehydrog_N"/>
    <property type="match status" value="1"/>
</dbReference>
<proteinExistence type="inferred from homology"/>
<evidence type="ECO:0000256" key="3">
    <source>
        <dbReference type="RuleBase" id="RU004417"/>
    </source>
</evidence>
<keyword evidence="6" id="KW-1185">Reference proteome</keyword>
<evidence type="ECO:0000256" key="2">
    <source>
        <dbReference type="ARBA" id="ARBA00023002"/>
    </source>
</evidence>
<dbReference type="SUPFAM" id="SSF53223">
    <property type="entry name" value="Aminoacid dehydrogenase-like, N-terminal domain"/>
    <property type="match status" value="1"/>
</dbReference>
<dbReference type="Gene3D" id="3.40.50.10860">
    <property type="entry name" value="Leucine Dehydrogenase, chain A, domain 1"/>
    <property type="match status" value="1"/>
</dbReference>
<dbReference type="PANTHER" id="PTHR11606:SF13">
    <property type="entry name" value="GLUTAMATE DEHYDROGENASE 1, MITOCHONDRIAL"/>
    <property type="match status" value="1"/>
</dbReference>
<organism evidence="5 6">
    <name type="scientific">Streptomyces showdoensis</name>
    <dbReference type="NCBI Taxonomy" id="68268"/>
    <lineage>
        <taxon>Bacteria</taxon>
        <taxon>Bacillati</taxon>
        <taxon>Actinomycetota</taxon>
        <taxon>Actinomycetes</taxon>
        <taxon>Kitasatosporales</taxon>
        <taxon>Streptomycetaceae</taxon>
        <taxon>Streptomyces</taxon>
    </lineage>
</organism>
<comment type="similarity">
    <text evidence="1 3">Belongs to the Glu/Leu/Phe/Val dehydrogenases family.</text>
</comment>
<dbReference type="AlphaFoldDB" id="A0A2P2GCJ5"/>
<dbReference type="InterPro" id="IPR006095">
    <property type="entry name" value="Glu/Leu/Phe/Val/Trp_DH"/>
</dbReference>
<dbReference type="InterPro" id="IPR006097">
    <property type="entry name" value="Glu/Leu/Phe/Val/Trp_DH_dimer"/>
</dbReference>
<dbReference type="Gene3D" id="3.40.50.720">
    <property type="entry name" value="NAD(P)-binding Rossmann-like Domain"/>
    <property type="match status" value="1"/>
</dbReference>
<dbReference type="Pfam" id="PF00208">
    <property type="entry name" value="ELFV_dehydrog"/>
    <property type="match status" value="1"/>
</dbReference>
<feature type="domain" description="Glutamate/phenylalanine/leucine/valine/L-tryptophan dehydrogenase C-terminal" evidence="4">
    <location>
        <begin position="150"/>
        <end position="370"/>
    </location>
</feature>
<comment type="caution">
    <text evidence="5">The sequence shown here is derived from an EMBL/GenBank/DDBJ whole genome shotgun (WGS) entry which is preliminary data.</text>
</comment>
<dbReference type="PRINTS" id="PR00082">
    <property type="entry name" value="GLFDHDRGNASE"/>
</dbReference>
<protein>
    <submittedName>
        <fullName evidence="5">Glutamate dehydrogenase</fullName>
    </submittedName>
</protein>